<name>A0ABD2IJ56_9BILA</name>
<protein>
    <submittedName>
        <fullName evidence="2">Uncharacterized protein</fullName>
    </submittedName>
</protein>
<reference evidence="2 4" key="1">
    <citation type="submission" date="2024-10" db="EMBL/GenBank/DDBJ databases">
        <authorList>
            <person name="Kim D."/>
        </authorList>
    </citation>
    <scope>NUCLEOTIDE SEQUENCE [LARGE SCALE GENOMIC DNA]</scope>
    <source>
        <strain evidence="2">BH-2024</strain>
    </source>
</reference>
<dbReference type="Proteomes" id="UP001620626">
    <property type="component" value="Unassembled WGS sequence"/>
</dbReference>
<evidence type="ECO:0000313" key="2">
    <source>
        <dbReference type="EMBL" id="KAL3077885.1"/>
    </source>
</evidence>
<evidence type="ECO:0000313" key="3">
    <source>
        <dbReference type="EMBL" id="KAL3106767.1"/>
    </source>
</evidence>
<sequence>MASSDDQSLRDALELPTVPQNVSGAGQRTEHELRHQSTVLSALEVIPTWSTNSVRLSNLWTMARHHFCDWEPQKWRRKSSKDIATPVPRKCRTADCSFAKTAISQPKSSSSVLFVLCVRINRSTIHTVVTLDCLASERDRELPHIEEILNHAQRMVDDAREHIEEKVYSAIHKCEQLNEHFLRLRELKSEFEQHLKRWHSELVAEDASSSMVSSCTALLQPMAHQTHRFHGHFGGSSSSGMPIVGQSRSGSPTCSAFSTNEWTWLMLKLL</sequence>
<evidence type="ECO:0000313" key="4">
    <source>
        <dbReference type="Proteomes" id="UP001620626"/>
    </source>
</evidence>
<dbReference type="EMBL" id="JBICBT010000636">
    <property type="protein sequence ID" value="KAL3106767.1"/>
    <property type="molecule type" value="Genomic_DNA"/>
</dbReference>
<comment type="caution">
    <text evidence="2">The sequence shown here is derived from an EMBL/GenBank/DDBJ whole genome shotgun (WGS) entry which is preliminary data.</text>
</comment>
<organism evidence="2 4">
    <name type="scientific">Heterodera trifolii</name>
    <dbReference type="NCBI Taxonomy" id="157864"/>
    <lineage>
        <taxon>Eukaryota</taxon>
        <taxon>Metazoa</taxon>
        <taxon>Ecdysozoa</taxon>
        <taxon>Nematoda</taxon>
        <taxon>Chromadorea</taxon>
        <taxon>Rhabditida</taxon>
        <taxon>Tylenchina</taxon>
        <taxon>Tylenchomorpha</taxon>
        <taxon>Tylenchoidea</taxon>
        <taxon>Heteroderidae</taxon>
        <taxon>Heteroderinae</taxon>
        <taxon>Heterodera</taxon>
    </lineage>
</organism>
<keyword evidence="4" id="KW-1185">Reference proteome</keyword>
<proteinExistence type="predicted"/>
<accession>A0ABD2IJ56</accession>
<evidence type="ECO:0000256" key="1">
    <source>
        <dbReference type="SAM" id="MobiDB-lite"/>
    </source>
</evidence>
<dbReference type="AlphaFoldDB" id="A0ABD2IJ56"/>
<feature type="region of interest" description="Disordered" evidence="1">
    <location>
        <begin position="1"/>
        <end position="31"/>
    </location>
</feature>
<gene>
    <name evidence="3" type="ORF">niasHT_017822</name>
    <name evidence="2" type="ORF">niasHT_031264</name>
</gene>
<dbReference type="EMBL" id="JBICBT010001217">
    <property type="protein sequence ID" value="KAL3077885.1"/>
    <property type="molecule type" value="Genomic_DNA"/>
</dbReference>